<dbReference type="Proteomes" id="UP000182915">
    <property type="component" value="Chromosome I"/>
</dbReference>
<feature type="compositionally biased region" description="Low complexity" evidence="1">
    <location>
        <begin position="12"/>
        <end position="32"/>
    </location>
</feature>
<evidence type="ECO:0000313" key="4">
    <source>
        <dbReference type="Proteomes" id="UP000182915"/>
    </source>
</evidence>
<dbReference type="Pfam" id="PF03713">
    <property type="entry name" value="DUF305"/>
    <property type="match status" value="1"/>
</dbReference>
<keyword evidence="4" id="KW-1185">Reference proteome</keyword>
<dbReference type="STRING" id="370526.SAMN04489835_1286"/>
<feature type="region of interest" description="Disordered" evidence="1">
    <location>
        <begin position="1"/>
        <end position="32"/>
    </location>
</feature>
<reference evidence="4" key="1">
    <citation type="submission" date="2016-10" db="EMBL/GenBank/DDBJ databases">
        <authorList>
            <person name="Varghese N."/>
            <person name="Submissions S."/>
        </authorList>
    </citation>
    <scope>NUCLEOTIDE SEQUENCE [LARGE SCALE GENOMIC DNA]</scope>
    <source>
        <strain evidence="4">DSM 45405</strain>
    </source>
</reference>
<accession>A0A1H6IZX3</accession>
<organism evidence="3 4">
    <name type="scientific">Mycolicibacterium rutilum</name>
    <name type="common">Mycobacterium rutilum</name>
    <dbReference type="NCBI Taxonomy" id="370526"/>
    <lineage>
        <taxon>Bacteria</taxon>
        <taxon>Bacillati</taxon>
        <taxon>Actinomycetota</taxon>
        <taxon>Actinomycetes</taxon>
        <taxon>Mycobacteriales</taxon>
        <taxon>Mycobacteriaceae</taxon>
        <taxon>Mycolicibacterium</taxon>
    </lineage>
</organism>
<proteinExistence type="predicted"/>
<feature type="domain" description="DUF305" evidence="2">
    <location>
        <begin position="40"/>
        <end position="198"/>
    </location>
</feature>
<sequence>MVGACSNTGTDSAPAASPTSAEASVSPSAAGSVATHNDADVRFAQGMIPHHLQAIEMSDILLGKQGIDPEVVSLANEIKNAQAPEIEQMQGWLREWEVSSTPTPSGTGMPGQGMPGHQMPGMSGGHGMMSDADMAALQNAQGAEASRLFLMQMIEHHKGAIMMAQQEIDNGQFPAAMEMARNIVSSQQAEIDTMQGMLDK</sequence>
<dbReference type="AlphaFoldDB" id="A0A1H6IZX3"/>
<evidence type="ECO:0000256" key="1">
    <source>
        <dbReference type="SAM" id="MobiDB-lite"/>
    </source>
</evidence>
<dbReference type="Gene3D" id="1.20.1260.10">
    <property type="match status" value="1"/>
</dbReference>
<evidence type="ECO:0000259" key="2">
    <source>
        <dbReference type="Pfam" id="PF03713"/>
    </source>
</evidence>
<gene>
    <name evidence="3" type="ORF">SAMN04489835_1286</name>
</gene>
<dbReference type="PANTHER" id="PTHR36933">
    <property type="entry name" value="SLL0788 PROTEIN"/>
    <property type="match status" value="1"/>
</dbReference>
<dbReference type="InterPro" id="IPR005183">
    <property type="entry name" value="DUF305_CopM-like"/>
</dbReference>
<name>A0A1H6IZX3_MYCRU</name>
<evidence type="ECO:0000313" key="3">
    <source>
        <dbReference type="EMBL" id="SEH54820.1"/>
    </source>
</evidence>
<dbReference type="InterPro" id="IPR012347">
    <property type="entry name" value="Ferritin-like"/>
</dbReference>
<feature type="compositionally biased region" description="Polar residues" evidence="1">
    <location>
        <begin position="1"/>
        <end position="11"/>
    </location>
</feature>
<protein>
    <submittedName>
        <fullName evidence="3">Uncharacterized conserved protein, DUF305 family</fullName>
    </submittedName>
</protein>
<dbReference type="PANTHER" id="PTHR36933:SF1">
    <property type="entry name" value="SLL0788 PROTEIN"/>
    <property type="match status" value="1"/>
</dbReference>
<dbReference type="EMBL" id="LT629971">
    <property type="protein sequence ID" value="SEH54820.1"/>
    <property type="molecule type" value="Genomic_DNA"/>
</dbReference>